<organism evidence="9 15">
    <name type="scientific">Phocaeicola dorei</name>
    <dbReference type="NCBI Taxonomy" id="357276"/>
    <lineage>
        <taxon>Bacteria</taxon>
        <taxon>Pseudomonadati</taxon>
        <taxon>Bacteroidota</taxon>
        <taxon>Bacteroidia</taxon>
        <taxon>Bacteroidales</taxon>
        <taxon>Bacteroidaceae</taxon>
        <taxon>Phocaeicola</taxon>
    </lineage>
</organism>
<dbReference type="EMBL" id="SLTX01000002">
    <property type="protein sequence ID" value="TDB03427.1"/>
    <property type="molecule type" value="Genomic_DNA"/>
</dbReference>
<evidence type="ECO:0000256" key="7">
    <source>
        <dbReference type="ARBA" id="ARBA00023288"/>
    </source>
</evidence>
<keyword evidence="6" id="KW-0998">Cell outer membrane</keyword>
<reference evidence="15 16" key="1">
    <citation type="journal article" date="2019" name="Nat. Med.">
        <title>A library of human gut bacterial isolates paired with longitudinal multiomics data enables mechanistic microbiome research.</title>
        <authorList>
            <person name="Poyet M."/>
            <person name="Groussin M."/>
            <person name="Gibbons S.M."/>
            <person name="Avila-Pacheco J."/>
            <person name="Jiang X."/>
            <person name="Kearney S.M."/>
            <person name="Perrotta A.R."/>
            <person name="Berdy B."/>
            <person name="Zhao S."/>
            <person name="Lieberman T.D."/>
            <person name="Swanson P.K."/>
            <person name="Smith M."/>
            <person name="Roesemann S."/>
            <person name="Alexander J.E."/>
            <person name="Rich S.A."/>
            <person name="Livny J."/>
            <person name="Vlamakis H."/>
            <person name="Clish C."/>
            <person name="Bullock K."/>
            <person name="Deik A."/>
            <person name="Scott J."/>
            <person name="Pierce K.A."/>
            <person name="Xavier R.J."/>
            <person name="Alm E.J."/>
        </authorList>
    </citation>
    <scope>NUCLEOTIDE SEQUENCE [LARGE SCALE GENOMIC DNA]</scope>
    <source>
        <strain evidence="8 16">BIOML-A25</strain>
        <strain evidence="9 15">BIOML-A5</strain>
    </source>
</reference>
<dbReference type="EMBL" id="JAHOAX010000006">
    <property type="protein sequence ID" value="MBV3123272.1"/>
    <property type="molecule type" value="Genomic_DNA"/>
</dbReference>
<dbReference type="KEGG" id="bdh:GV66_05630"/>
<dbReference type="Proteomes" id="UP000347681">
    <property type="component" value="Unassembled WGS sequence"/>
</dbReference>
<gene>
    <name evidence="12" type="ORF">E1J06_19765</name>
    <name evidence="9" type="ORF">F2Y61_08370</name>
    <name evidence="8" type="ORF">F2Z07_02705</name>
    <name evidence="10" type="ORF">KSU80_08770</name>
    <name evidence="13" type="ORF">QNN11_02240</name>
    <name evidence="11" type="ORF">RVH45_15860</name>
</gene>
<keyword evidence="7" id="KW-0449">Lipoprotein</keyword>
<name>A0A0K2HG93_9BACT</name>
<dbReference type="EMBL" id="VVZV01000002">
    <property type="protein sequence ID" value="KAA5323971.1"/>
    <property type="molecule type" value="Genomic_DNA"/>
</dbReference>
<comment type="subcellular location">
    <subcellularLocation>
        <location evidence="1">Cell outer membrane</location>
    </subcellularLocation>
</comment>
<dbReference type="InterPro" id="IPR014941">
    <property type="entry name" value="FimB/Mfa2/Mfa3"/>
</dbReference>
<evidence type="ECO:0000256" key="4">
    <source>
        <dbReference type="ARBA" id="ARBA00023136"/>
    </source>
</evidence>
<dbReference type="Proteomes" id="UP000481700">
    <property type="component" value="Unassembled WGS sequence"/>
</dbReference>
<dbReference type="Proteomes" id="UP000294834">
    <property type="component" value="Unassembled WGS sequence"/>
</dbReference>
<keyword evidence="3" id="KW-0732">Signal</keyword>
<dbReference type="EMBL" id="VVZB01000003">
    <property type="protein sequence ID" value="KAA5384287.1"/>
    <property type="molecule type" value="Genomic_DNA"/>
</dbReference>
<dbReference type="Gene3D" id="2.60.40.2090">
    <property type="match status" value="1"/>
</dbReference>
<dbReference type="EMBL" id="CP126056">
    <property type="protein sequence ID" value="WHX10380.1"/>
    <property type="molecule type" value="Genomic_DNA"/>
</dbReference>
<accession>A0A0K2HG93</accession>
<evidence type="ECO:0000313" key="14">
    <source>
        <dbReference type="Proteomes" id="UP000294834"/>
    </source>
</evidence>
<keyword evidence="4" id="KW-0472">Membrane</keyword>
<dbReference type="Proteomes" id="UP001181086">
    <property type="component" value="Unassembled WGS sequence"/>
</dbReference>
<protein>
    <submittedName>
        <fullName evidence="9">FimB/Mfa2 family fimbrial subunit</fullName>
    </submittedName>
</protein>
<evidence type="ECO:0000313" key="11">
    <source>
        <dbReference type="EMBL" id="MDU0271332.1"/>
    </source>
</evidence>
<evidence type="ECO:0000256" key="1">
    <source>
        <dbReference type="ARBA" id="ARBA00004442"/>
    </source>
</evidence>
<dbReference type="Pfam" id="PF08842">
    <property type="entry name" value="Mfa2"/>
    <property type="match status" value="1"/>
</dbReference>
<reference evidence="13" key="4">
    <citation type="journal article" date="2023" name="Nat. Commun.">
        <title>Identification of a novel Human Milk Oligosaccharides utilization cluster in the infant gut commensal Bacteroides dorei.</title>
        <authorList>
            <person name="Kijner S."/>
            <person name="Ennis D."/>
            <person name="Shmorak S."/>
            <person name="Florentin A."/>
            <person name="Yassour M."/>
        </authorList>
    </citation>
    <scope>NUCLEOTIDE SEQUENCE</scope>
    <source>
        <strain evidence="13">2</strain>
    </source>
</reference>
<evidence type="ECO:0000313" key="15">
    <source>
        <dbReference type="Proteomes" id="UP000347681"/>
    </source>
</evidence>
<dbReference type="Proteomes" id="UP000777173">
    <property type="component" value="Unassembled WGS sequence"/>
</dbReference>
<keyword evidence="5" id="KW-0564">Palmitate</keyword>
<evidence type="ECO:0000256" key="5">
    <source>
        <dbReference type="ARBA" id="ARBA00023139"/>
    </source>
</evidence>
<evidence type="ECO:0000313" key="9">
    <source>
        <dbReference type="EMBL" id="KAA5384287.1"/>
    </source>
</evidence>
<proteinExistence type="inferred from homology"/>
<sequence length="338" mass="38267">MNKTTRFIHTLRLPGMVLCTVLAVAALLSSCHGIYNDLEPCSQGVRLRFVYDYNMEYANAFHSQVDCLALLVYDEQGNYLVTYIGTGDELKDENYRMTLDLEKGSYHFIAYGGLTCPKTSFSFKAVPGIGSIMQDLRVEMHNAGRVSETDLHPLFHGSLDMSVDNGAYEEATVYLMKNTNNIRVVLQQMNGGEVDDKNFTFRITDDNTLFAPDNSLISNGGQVYAPWTQGQRTVGVTEEGDETVTVAYAEFSTSRLVAGNHTRLTITRNSDNAQVLNIPLNEYLLLLKSDHFDKMGDQEFLDRENNWSLIFFLDNNHNWIRTHIVVNDWIVRINDAEL</sequence>
<evidence type="ECO:0000313" key="16">
    <source>
        <dbReference type="Proteomes" id="UP000481700"/>
    </source>
</evidence>
<comment type="similarity">
    <text evidence="2">Belongs to the bacteroidetes fimbrillin superfamily. FimB/Mfa2 family.</text>
</comment>
<evidence type="ECO:0000256" key="2">
    <source>
        <dbReference type="ARBA" id="ARBA00007248"/>
    </source>
</evidence>
<evidence type="ECO:0000256" key="6">
    <source>
        <dbReference type="ARBA" id="ARBA00023237"/>
    </source>
</evidence>
<reference evidence="12 14" key="2">
    <citation type="journal article" date="2019" name="Nat. Microbiol.">
        <title>Genomic variation and strain-specific functional adaptation in the human gut microbiome during early life.</title>
        <authorList>
            <person name="Vatanen T."/>
            <person name="Plichta D.R."/>
            <person name="Somani J."/>
            <person name="Munch P.C."/>
            <person name="Arthur T.D."/>
            <person name="Hall A.B."/>
            <person name="Rudolf S."/>
            <person name="Oakeley E.J."/>
            <person name="Ke X."/>
            <person name="Young R.A."/>
            <person name="Haiser H.J."/>
            <person name="Kolde R."/>
            <person name="Yassour M."/>
            <person name="Luopajarvi K."/>
            <person name="Siljander H."/>
            <person name="Virtanen S.M."/>
            <person name="Ilonen J."/>
            <person name="Uibo R."/>
            <person name="Tillmann V."/>
            <person name="Mokurov S."/>
            <person name="Dorshakova N."/>
            <person name="Porter J.A."/>
            <person name="McHardy A.C."/>
            <person name="Lahdesmaki H."/>
            <person name="Vlamakis H."/>
            <person name="Huttenhower C."/>
            <person name="Knip M."/>
            <person name="Xavier R.J."/>
        </authorList>
    </citation>
    <scope>NUCLEOTIDE SEQUENCE [LARGE SCALE GENOMIC DNA]</scope>
    <source>
        <strain evidence="12 14">RJX1052</strain>
    </source>
</reference>
<evidence type="ECO:0000256" key="3">
    <source>
        <dbReference type="ARBA" id="ARBA00022729"/>
    </source>
</evidence>
<dbReference type="GO" id="GO:0009279">
    <property type="term" value="C:cell outer membrane"/>
    <property type="evidence" value="ECO:0007669"/>
    <property type="project" value="UniProtKB-SubCell"/>
</dbReference>
<dbReference type="EMBL" id="JAWDEV010000011">
    <property type="protein sequence ID" value="MDU0271332.1"/>
    <property type="molecule type" value="Genomic_DNA"/>
</dbReference>
<evidence type="ECO:0000313" key="10">
    <source>
        <dbReference type="EMBL" id="MBV3123272.1"/>
    </source>
</evidence>
<reference evidence="10" key="3">
    <citation type="submission" date="2021-06" db="EMBL/GenBank/DDBJ databases">
        <title>Collection of gut derived symbiotic bacterial strains cultured from healthy donors.</title>
        <authorList>
            <person name="Lin H."/>
            <person name="Littmann E."/>
            <person name="Pamer E.G."/>
        </authorList>
    </citation>
    <scope>NUCLEOTIDE SEQUENCE</scope>
    <source>
        <strain evidence="10">MSK.5.10</strain>
    </source>
</reference>
<dbReference type="Gene3D" id="2.60.40.2100">
    <property type="match status" value="1"/>
</dbReference>
<reference evidence="11" key="5">
    <citation type="submission" date="2023-10" db="EMBL/GenBank/DDBJ databases">
        <title>Genome of Potential pathogenic bacteria in Crohn's disease.</title>
        <authorList>
            <person name="Rodriguez-Palacios A."/>
        </authorList>
    </citation>
    <scope>NUCLEOTIDE SEQUENCE</scope>
    <source>
        <strain evidence="11">CavFT-hAR62</strain>
    </source>
</reference>
<evidence type="ECO:0000313" key="13">
    <source>
        <dbReference type="EMBL" id="WHX10380.1"/>
    </source>
</evidence>
<dbReference type="PROSITE" id="PS51257">
    <property type="entry name" value="PROKAR_LIPOPROTEIN"/>
    <property type="match status" value="1"/>
</dbReference>
<dbReference type="AlphaFoldDB" id="A0A0K2HG93"/>
<evidence type="ECO:0000313" key="12">
    <source>
        <dbReference type="EMBL" id="TDB03427.1"/>
    </source>
</evidence>
<dbReference type="RefSeq" id="WP_008654070.1">
    <property type="nucleotide sequence ID" value="NZ_BAABYF010000001.1"/>
</dbReference>
<evidence type="ECO:0000313" key="8">
    <source>
        <dbReference type="EMBL" id="KAA5323971.1"/>
    </source>
</evidence>
<dbReference type="Proteomes" id="UP001177934">
    <property type="component" value="Chromosome"/>
</dbReference>